<dbReference type="SUPFAM" id="SSF101904">
    <property type="entry name" value="GyrA/ParC C-terminal domain-like"/>
    <property type="match status" value="1"/>
</dbReference>
<keyword evidence="4 7" id="KW-0799">Topoisomerase</keyword>
<dbReference type="InterPro" id="IPR035516">
    <property type="entry name" value="Gyrase/topoIV_suA_C"/>
</dbReference>
<comment type="catalytic activity">
    <reaction evidence="1 7">
        <text>ATP-dependent breakage, passage and rejoining of double-stranded DNA.</text>
        <dbReference type="EC" id="5.6.2.2"/>
    </reaction>
</comment>
<dbReference type="InterPro" id="IPR002205">
    <property type="entry name" value="Topo_IIA_dom_A"/>
</dbReference>
<name>K2FZ82_9BACT</name>
<dbReference type="EC" id="5.6.2.2" evidence="3"/>
<dbReference type="GO" id="GO:0006265">
    <property type="term" value="P:DNA topological change"/>
    <property type="evidence" value="ECO:0007669"/>
    <property type="project" value="UniProtKB-UniRule"/>
</dbReference>
<dbReference type="Gene3D" id="1.10.268.10">
    <property type="entry name" value="Topoisomerase, domain 3"/>
    <property type="match status" value="1"/>
</dbReference>
<dbReference type="PANTHER" id="PTHR43493:SF5">
    <property type="entry name" value="DNA GYRASE SUBUNIT A, CHLOROPLASTIC_MITOCHONDRIAL"/>
    <property type="match status" value="1"/>
</dbReference>
<dbReference type="PANTHER" id="PTHR43493">
    <property type="entry name" value="DNA GYRASE/TOPOISOMERASE SUBUNIT A"/>
    <property type="match status" value="1"/>
</dbReference>
<reference evidence="10" key="1">
    <citation type="journal article" date="2012" name="Science">
        <title>Fermentation, hydrogen, and sulfur metabolism in multiple uncultivated bacterial phyla.</title>
        <authorList>
            <person name="Wrighton K.C."/>
            <person name="Thomas B.C."/>
            <person name="Sharon I."/>
            <person name="Miller C.S."/>
            <person name="Castelle C.J."/>
            <person name="VerBerkmoes N.C."/>
            <person name="Wilkins M.J."/>
            <person name="Hettich R.L."/>
            <person name="Lipton M.S."/>
            <person name="Williams K.H."/>
            <person name="Long P.E."/>
            <person name="Banfield J.F."/>
        </authorList>
    </citation>
    <scope>NUCLEOTIDE SEQUENCE [LARGE SCALE GENOMIC DNA]</scope>
</reference>
<evidence type="ECO:0000256" key="1">
    <source>
        <dbReference type="ARBA" id="ARBA00000185"/>
    </source>
</evidence>
<dbReference type="InterPro" id="IPR050220">
    <property type="entry name" value="Type_II_DNA_Topoisomerases"/>
</dbReference>
<feature type="compositionally biased region" description="Acidic residues" evidence="8">
    <location>
        <begin position="1"/>
        <end position="15"/>
    </location>
</feature>
<feature type="active site" description="O-(5'-phospho-DNA)-tyrosine intermediate" evidence="7">
    <location>
        <position position="150"/>
    </location>
</feature>
<dbReference type="FunFam" id="3.30.1360.40:FF:000002">
    <property type="entry name" value="DNA gyrase subunit A"/>
    <property type="match status" value="1"/>
</dbReference>
<evidence type="ECO:0000256" key="8">
    <source>
        <dbReference type="SAM" id="MobiDB-lite"/>
    </source>
</evidence>
<dbReference type="Gene3D" id="3.30.1360.40">
    <property type="match status" value="1"/>
</dbReference>
<dbReference type="GO" id="GO:0009330">
    <property type="term" value="C:DNA topoisomerase type II (double strand cut, ATP-hydrolyzing) complex"/>
    <property type="evidence" value="ECO:0007669"/>
    <property type="project" value="TreeGrafter"/>
</dbReference>
<dbReference type="SUPFAM" id="SSF56719">
    <property type="entry name" value="Type II DNA topoisomerase"/>
    <property type="match status" value="1"/>
</dbReference>
<dbReference type="Pfam" id="PF03989">
    <property type="entry name" value="DNA_gyraseA_C"/>
    <property type="match status" value="5"/>
</dbReference>
<evidence type="ECO:0000256" key="5">
    <source>
        <dbReference type="ARBA" id="ARBA00023125"/>
    </source>
</evidence>
<keyword evidence="6 7" id="KW-0413">Isomerase</keyword>
<feature type="domain" description="Topo IIA-type catalytic" evidence="9">
    <location>
        <begin position="62"/>
        <end position="538"/>
    </location>
</feature>
<dbReference type="FunFam" id="1.10.268.10:FF:000001">
    <property type="entry name" value="DNA gyrase subunit A"/>
    <property type="match status" value="1"/>
</dbReference>
<organism evidence="10">
    <name type="scientific">uncultured bacterium</name>
    <name type="common">gcode 4</name>
    <dbReference type="NCBI Taxonomy" id="1234023"/>
    <lineage>
        <taxon>Bacteria</taxon>
        <taxon>environmental samples</taxon>
    </lineage>
</organism>
<dbReference type="CDD" id="cd00187">
    <property type="entry name" value="TOP4c"/>
    <property type="match status" value="1"/>
</dbReference>
<dbReference type="GO" id="GO:0003918">
    <property type="term" value="F:DNA topoisomerase type II (double strand cut, ATP-hydrolyzing) activity"/>
    <property type="evidence" value="ECO:0007669"/>
    <property type="project" value="UniProtKB-EC"/>
</dbReference>
<dbReference type="GO" id="GO:0005524">
    <property type="term" value="F:ATP binding"/>
    <property type="evidence" value="ECO:0007669"/>
    <property type="project" value="InterPro"/>
</dbReference>
<dbReference type="NCBIfam" id="TIGR01063">
    <property type="entry name" value="gyrA"/>
    <property type="match status" value="1"/>
</dbReference>
<evidence type="ECO:0000259" key="9">
    <source>
        <dbReference type="PROSITE" id="PS52040"/>
    </source>
</evidence>
<dbReference type="GO" id="GO:0005737">
    <property type="term" value="C:cytoplasm"/>
    <property type="evidence" value="ECO:0007669"/>
    <property type="project" value="TreeGrafter"/>
</dbReference>
<protein>
    <recommendedName>
        <fullName evidence="3">DNA topoisomerase (ATP-hydrolyzing)</fullName>
        <ecNumber evidence="3">5.6.2.2</ecNumber>
    </recommendedName>
</protein>
<keyword evidence="5 7" id="KW-0238">DNA-binding</keyword>
<dbReference type="Gene3D" id="2.120.10.90">
    <property type="entry name" value="DNA gyrase/topoisomerase IV, subunit A, C-terminal"/>
    <property type="match status" value="1"/>
</dbReference>
<dbReference type="SMART" id="SM00434">
    <property type="entry name" value="TOP4c"/>
    <property type="match status" value="1"/>
</dbReference>
<comment type="similarity">
    <text evidence="2">Belongs to the type II topoisomerase GyrA/ParC subunit family.</text>
</comment>
<dbReference type="AlphaFoldDB" id="K2FZ82"/>
<accession>K2FZ82</accession>
<evidence type="ECO:0000256" key="4">
    <source>
        <dbReference type="ARBA" id="ARBA00023029"/>
    </source>
</evidence>
<evidence type="ECO:0000256" key="7">
    <source>
        <dbReference type="PROSITE-ProRule" id="PRU01384"/>
    </source>
</evidence>
<dbReference type="Pfam" id="PF00521">
    <property type="entry name" value="DNA_topoisoIV"/>
    <property type="match status" value="1"/>
</dbReference>
<evidence type="ECO:0000256" key="3">
    <source>
        <dbReference type="ARBA" id="ARBA00012895"/>
    </source>
</evidence>
<feature type="region of interest" description="Disordered" evidence="8">
    <location>
        <begin position="1"/>
        <end position="28"/>
    </location>
</feature>
<dbReference type="InterPro" id="IPR013760">
    <property type="entry name" value="Topo_IIA-like_dom_sf"/>
</dbReference>
<comment type="caution">
    <text evidence="10">The sequence shown here is derived from an EMBL/GenBank/DDBJ whole genome shotgun (WGS) entry which is preliminary data.</text>
</comment>
<sequence>MSENLDPEVSELFPEESEKTPTDTSSTTSAVSYIWDQDKSIVTEMETCYIDYAMSVICQRALPDIRDWLKPVHRRILYAMHEGSLKASGKHRKSARVVWDVLGKYHPHGDTSVYDAMVRMAQYFSMRYPLVDWQGNFGSMDWDGAAAMRYTEVKMTRLTEYLLADIDKDTVDWRDNYDASTQEPTVLPTRLPNLLLNWVMGIAVGMATNIPPHNLRELLDAILFIIRHPNPSEITVEDLMDFIKWPDFPTGWIIYNKKDILNAYATWRWSVILRWKATIDELKNGKRVIIITEVPYQLNKSNFVIKIADLVRDKIIVWISDIRDESNKEDVRVVIELKKDAFPKKILNQLYKLTPLQTSFWFNMIALHERGIQPKLFNLLEILEEFIEHRREVVTRRTKYELWVAEARAHILEWLKIALDNIDAVIATIKASKTREEAHTNLMEKFKLSERQAQAIMEMQLQRLSGLERQKIEDELTEKLLLIADLKDILTKPERVNTIIGTELEEIREKHWDERKTLVNEWAIWEFNPKDTIPNEDIVISLSKNSYIKRMKSSLFRTQRRGWRWVNVAVKDEDEVKFLLSTKNHNDLLFFTNTGRVFSLPAYEIPETQRAAKWQPIINLLSLQKDEDITTILDMNSINGKHFVLITKNAIVKRLDLEDVQNIRSSGLIVMKPKDWDELGWVKVTNWEDNVLIVSKKWKAIQFNEQDVRVMGRAAAWVRWMRMWKDDCVIEADVVSEWDKYVFTVTENWLGKMTDIDGYREQWRWWSWVKVWAMTAKTGDIIWVSLLTEEDKDNWEVLLISKNGQTIRIALKTIRVTSRVTQGVILTKIKWKADVLISATVMKKWEEEDEFPLATEEWDDSQIALTIEE</sequence>
<dbReference type="InterPro" id="IPR013758">
    <property type="entry name" value="Topo_IIA_A/C_ab"/>
</dbReference>
<dbReference type="InterPro" id="IPR013757">
    <property type="entry name" value="Topo_IIA_A_a_sf"/>
</dbReference>
<dbReference type="NCBIfam" id="NF004043">
    <property type="entry name" value="PRK05560.1"/>
    <property type="match status" value="1"/>
</dbReference>
<dbReference type="InterPro" id="IPR006691">
    <property type="entry name" value="GyrA/parC_rep"/>
</dbReference>
<gene>
    <name evidence="10" type="primary">gyrA</name>
    <name evidence="10" type="ORF">ACD_3C00238G0005</name>
</gene>
<dbReference type="GO" id="GO:0003677">
    <property type="term" value="F:DNA binding"/>
    <property type="evidence" value="ECO:0007669"/>
    <property type="project" value="UniProtKB-UniRule"/>
</dbReference>
<proteinExistence type="inferred from homology"/>
<dbReference type="PROSITE" id="PS52040">
    <property type="entry name" value="TOPO_IIA"/>
    <property type="match status" value="1"/>
</dbReference>
<evidence type="ECO:0000256" key="2">
    <source>
        <dbReference type="ARBA" id="ARBA00008263"/>
    </source>
</evidence>
<dbReference type="Gene3D" id="3.90.199.10">
    <property type="entry name" value="Topoisomerase II, domain 5"/>
    <property type="match status" value="1"/>
</dbReference>
<evidence type="ECO:0000256" key="6">
    <source>
        <dbReference type="ARBA" id="ARBA00023235"/>
    </source>
</evidence>
<evidence type="ECO:0000313" key="10">
    <source>
        <dbReference type="EMBL" id="EKE27232.1"/>
    </source>
</evidence>
<dbReference type="NCBIfam" id="NF004044">
    <property type="entry name" value="PRK05561.1"/>
    <property type="match status" value="1"/>
</dbReference>
<dbReference type="EMBL" id="AMFJ01000512">
    <property type="protein sequence ID" value="EKE27232.1"/>
    <property type="molecule type" value="Genomic_DNA"/>
</dbReference>